<dbReference type="OrthoDB" id="9800276at2"/>
<evidence type="ECO:0000313" key="3">
    <source>
        <dbReference type="EMBL" id="RXI97766.1"/>
    </source>
</evidence>
<gene>
    <name evidence="3" type="ORF">DS745_15465</name>
</gene>
<feature type="transmembrane region" description="Helical" evidence="1">
    <location>
        <begin position="275"/>
        <end position="298"/>
    </location>
</feature>
<evidence type="ECO:0000313" key="4">
    <source>
        <dbReference type="Proteomes" id="UP000290649"/>
    </source>
</evidence>
<feature type="transmembrane region" description="Helical" evidence="1">
    <location>
        <begin position="328"/>
        <end position="351"/>
    </location>
</feature>
<dbReference type="AlphaFoldDB" id="A0A4Q0VN53"/>
<feature type="transmembrane region" description="Helical" evidence="1">
    <location>
        <begin position="304"/>
        <end position="321"/>
    </location>
</feature>
<comment type="caution">
    <text evidence="3">The sequence shown here is derived from an EMBL/GenBank/DDBJ whole genome shotgun (WGS) entry which is preliminary data.</text>
</comment>
<dbReference type="Gene3D" id="3.90.550.10">
    <property type="entry name" value="Spore Coat Polysaccharide Biosynthesis Protein SpsA, Chain A"/>
    <property type="match status" value="1"/>
</dbReference>
<reference evidence="3 4" key="1">
    <citation type="journal article" date="2019" name="Int. J. Syst. Evol. Microbiol.">
        <title>Anaerobacillus alkaliphilus sp. nov., a novel alkaliphilic and moderately halophilic bacterium.</title>
        <authorList>
            <person name="Borsodi A.K."/>
            <person name="Aszalos J.M."/>
            <person name="Bihari P."/>
            <person name="Nagy I."/>
            <person name="Schumann P."/>
            <person name="Sproer C."/>
            <person name="Kovacs A.L."/>
            <person name="Boka K."/>
            <person name="Dobosy P."/>
            <person name="Ovari M."/>
            <person name="Szili-Kovacs T."/>
            <person name="Toth E."/>
        </authorList>
    </citation>
    <scope>NUCLEOTIDE SEQUENCE [LARGE SCALE GENOMIC DNA]</scope>
    <source>
        <strain evidence="3 4">B16-10</strain>
    </source>
</reference>
<keyword evidence="4" id="KW-1185">Reference proteome</keyword>
<evidence type="ECO:0000259" key="2">
    <source>
        <dbReference type="Pfam" id="PF00535"/>
    </source>
</evidence>
<keyword evidence="3" id="KW-0808">Transferase</keyword>
<dbReference type="InterPro" id="IPR001173">
    <property type="entry name" value="Glyco_trans_2-like"/>
</dbReference>
<dbReference type="EMBL" id="QOUX01000046">
    <property type="protein sequence ID" value="RXI97766.1"/>
    <property type="molecule type" value="Genomic_DNA"/>
</dbReference>
<name>A0A4Q0VN53_9BACI</name>
<evidence type="ECO:0000256" key="1">
    <source>
        <dbReference type="SAM" id="Phobius"/>
    </source>
</evidence>
<keyword evidence="1" id="KW-1133">Transmembrane helix</keyword>
<feature type="transmembrane region" description="Helical" evidence="1">
    <location>
        <begin position="164"/>
        <end position="184"/>
    </location>
</feature>
<keyword evidence="1" id="KW-0472">Membrane</keyword>
<feature type="domain" description="Glycosyltransferase 2-like" evidence="2">
    <location>
        <begin position="39"/>
        <end position="211"/>
    </location>
</feature>
<dbReference type="RefSeq" id="WP_129079131.1">
    <property type="nucleotide sequence ID" value="NZ_QOUX01000046.1"/>
</dbReference>
<keyword evidence="1" id="KW-0812">Transmembrane</keyword>
<sequence>MILFLIVSLTLFLLWTLINSLFLPSLPKNDQLTNGPLVSILVPLRNEEKNVKGLITSLKQLTYSNIEVCLLEDHSTDRTYDLLIEHTRDLANFHVIRSAPLPPDWVGKVFGCHQLSQHAKGDYYLFIDADVRLEKGTIEAVLGLVKQRNASLVSGFPRFPTETLLGNLLIPMQHFIVLFHLPLFMANYTNKQQFTAAHGAFMFFEKNSYKKINGHQSVKSSLVEDVAITKQMKKAGEKMVLANVTSYVNCHMYETSKEVWDGFTKNIFPGLGRSYVLASFVISFYSFFYVLPLFLAIYGVATTQWLFVLPLLLSIIQRCIIDSLARQRLMLCLFIPISALGLIAVLLASMLRNFTNKGYHWKGRNYS</sequence>
<dbReference type="Proteomes" id="UP000290649">
    <property type="component" value="Unassembled WGS sequence"/>
</dbReference>
<proteinExistence type="predicted"/>
<protein>
    <submittedName>
        <fullName evidence="3">Glycosyltransferase</fullName>
    </submittedName>
</protein>
<dbReference type="InterPro" id="IPR029044">
    <property type="entry name" value="Nucleotide-diphossugar_trans"/>
</dbReference>
<organism evidence="3 4">
    <name type="scientific">Anaerobacillus alkaliphilus</name>
    <dbReference type="NCBI Taxonomy" id="1548597"/>
    <lineage>
        <taxon>Bacteria</taxon>
        <taxon>Bacillati</taxon>
        <taxon>Bacillota</taxon>
        <taxon>Bacilli</taxon>
        <taxon>Bacillales</taxon>
        <taxon>Bacillaceae</taxon>
        <taxon>Anaerobacillus</taxon>
    </lineage>
</organism>
<dbReference type="Pfam" id="PF00535">
    <property type="entry name" value="Glycos_transf_2"/>
    <property type="match status" value="1"/>
</dbReference>
<dbReference type="GO" id="GO:0016740">
    <property type="term" value="F:transferase activity"/>
    <property type="evidence" value="ECO:0007669"/>
    <property type="project" value="UniProtKB-KW"/>
</dbReference>
<dbReference type="PANTHER" id="PTHR43630:SF2">
    <property type="entry name" value="GLYCOSYLTRANSFERASE"/>
    <property type="match status" value="1"/>
</dbReference>
<dbReference type="PANTHER" id="PTHR43630">
    <property type="entry name" value="POLY-BETA-1,6-N-ACETYL-D-GLUCOSAMINE SYNTHASE"/>
    <property type="match status" value="1"/>
</dbReference>
<accession>A0A4Q0VN53</accession>
<dbReference type="SUPFAM" id="SSF53448">
    <property type="entry name" value="Nucleotide-diphospho-sugar transferases"/>
    <property type="match status" value="1"/>
</dbReference>